<proteinExistence type="predicted"/>
<evidence type="ECO:0000259" key="1">
    <source>
        <dbReference type="Pfam" id="PF13191"/>
    </source>
</evidence>
<dbReference type="InterPro" id="IPR036388">
    <property type="entry name" value="WH-like_DNA-bd_sf"/>
</dbReference>
<dbReference type="InterPro" id="IPR027417">
    <property type="entry name" value="P-loop_NTPase"/>
</dbReference>
<dbReference type="Gene3D" id="1.10.10.10">
    <property type="entry name" value="Winged helix-like DNA-binding domain superfamily/Winged helix DNA-binding domain"/>
    <property type="match status" value="1"/>
</dbReference>
<evidence type="ECO:0000313" key="2">
    <source>
        <dbReference type="EMBL" id="NUB01211.1"/>
    </source>
</evidence>
<gene>
    <name evidence="2" type="ORF">GBZ48_18240</name>
</gene>
<dbReference type="InterPro" id="IPR041664">
    <property type="entry name" value="AAA_16"/>
</dbReference>
<feature type="domain" description="Orc1-like AAA ATPase" evidence="1">
    <location>
        <begin position="29"/>
        <end position="212"/>
    </location>
</feature>
<comment type="caution">
    <text evidence="2">The sequence shown here is derived from an EMBL/GenBank/DDBJ whole genome shotgun (WGS) entry which is preliminary data.</text>
</comment>
<sequence>MSVWEMFGFRDNPFSTDPVPPNDEGTHLLVGRDRELARLRMSLTSSANHTTIEGANGVGKSSLVGIASYTLFQDHLRDRKRPLYIPVNRPFQISSTESAADFSATFLYTLAREISNRRDLIAQHHSGLRNLDDLDTWLNDPVLTSGGGGLNILGTGASGNIARSANSSQGFANGGVEAHLREMLQAIFPNARSGSFICVLDNLELLDTSTKARATLEELRDGVLSLPGVKWILCGARGILRSVVSTPRLQGKLADPVELYPLGPSAVTEVIRTRLELYKIRPDAYTPVEADGFRKIYQIGNHNLRISLKYCEDFVLWCALNDNLPQTSEDKFGLIDAWFSQIAEDLHINTMDVTPRAWRLFDQIAEKPEGCSPGDYAEFDFNSGPAMQPHLRNLEQAQLIHSATDDVDRRRKTINLTPRGWIVRYHRCNYQLPPAA</sequence>
<protein>
    <recommendedName>
        <fullName evidence="1">Orc1-like AAA ATPase domain-containing protein</fullName>
    </recommendedName>
</protein>
<dbReference type="EMBL" id="WHOS01000023">
    <property type="protein sequence ID" value="NUB01211.1"/>
    <property type="molecule type" value="Genomic_DNA"/>
</dbReference>
<evidence type="ECO:0000313" key="3">
    <source>
        <dbReference type="Proteomes" id="UP000605086"/>
    </source>
</evidence>
<dbReference type="SUPFAM" id="SSF52540">
    <property type="entry name" value="P-loop containing nucleoside triphosphate hydrolases"/>
    <property type="match status" value="1"/>
</dbReference>
<dbReference type="Proteomes" id="UP000605086">
    <property type="component" value="Unassembled WGS sequence"/>
</dbReference>
<accession>A0ABX2KIG0</accession>
<dbReference type="Gene3D" id="3.40.50.300">
    <property type="entry name" value="P-loop containing nucleotide triphosphate hydrolases"/>
    <property type="match status" value="1"/>
</dbReference>
<dbReference type="InterPro" id="IPR036390">
    <property type="entry name" value="WH_DNA-bd_sf"/>
</dbReference>
<name>A0ABX2KIG0_9PROT</name>
<reference evidence="2 3" key="1">
    <citation type="submission" date="2019-10" db="EMBL/GenBank/DDBJ databases">
        <title>Genome sequence of Azospirillum melinis.</title>
        <authorList>
            <person name="Ambrosini A."/>
            <person name="Sant'Anna F.H."/>
            <person name="Cassan F.D."/>
            <person name="Souza E.M."/>
            <person name="Passaglia L.M.P."/>
        </authorList>
    </citation>
    <scope>NUCLEOTIDE SEQUENCE [LARGE SCALE GENOMIC DNA]</scope>
    <source>
        <strain evidence="2 3">TMCY0552</strain>
    </source>
</reference>
<keyword evidence="3" id="KW-1185">Reference proteome</keyword>
<dbReference type="Pfam" id="PF13191">
    <property type="entry name" value="AAA_16"/>
    <property type="match status" value="1"/>
</dbReference>
<organism evidence="2 3">
    <name type="scientific">Azospirillum melinis</name>
    <dbReference type="NCBI Taxonomy" id="328839"/>
    <lineage>
        <taxon>Bacteria</taxon>
        <taxon>Pseudomonadati</taxon>
        <taxon>Pseudomonadota</taxon>
        <taxon>Alphaproteobacteria</taxon>
        <taxon>Rhodospirillales</taxon>
        <taxon>Azospirillaceae</taxon>
        <taxon>Azospirillum</taxon>
    </lineage>
</organism>
<dbReference type="RefSeq" id="WP_174472293.1">
    <property type="nucleotide sequence ID" value="NZ_JAGINN010000023.1"/>
</dbReference>
<dbReference type="SUPFAM" id="SSF46785">
    <property type="entry name" value="Winged helix' DNA-binding domain"/>
    <property type="match status" value="1"/>
</dbReference>